<dbReference type="Proteomes" id="UP001303222">
    <property type="component" value="Unassembled WGS sequence"/>
</dbReference>
<evidence type="ECO:0000313" key="3">
    <source>
        <dbReference type="EMBL" id="KAK3955257.1"/>
    </source>
</evidence>
<feature type="region of interest" description="Disordered" evidence="1">
    <location>
        <begin position="97"/>
        <end position="117"/>
    </location>
</feature>
<dbReference type="PROSITE" id="PS50181">
    <property type="entry name" value="FBOX"/>
    <property type="match status" value="1"/>
</dbReference>
<feature type="compositionally biased region" description="Polar residues" evidence="1">
    <location>
        <begin position="1"/>
        <end position="13"/>
    </location>
</feature>
<name>A0AAN6P425_9PEZI</name>
<proteinExistence type="predicted"/>
<feature type="compositionally biased region" description="Low complexity" evidence="1">
    <location>
        <begin position="586"/>
        <end position="603"/>
    </location>
</feature>
<dbReference type="GO" id="GO:0019005">
    <property type="term" value="C:SCF ubiquitin ligase complex"/>
    <property type="evidence" value="ECO:0007669"/>
    <property type="project" value="TreeGrafter"/>
</dbReference>
<dbReference type="InterPro" id="IPR032675">
    <property type="entry name" value="LRR_dom_sf"/>
</dbReference>
<dbReference type="PANTHER" id="PTHR13318">
    <property type="entry name" value="PARTNER OF PAIRED, ISOFORM B-RELATED"/>
    <property type="match status" value="1"/>
</dbReference>
<dbReference type="AlphaFoldDB" id="A0AAN6P425"/>
<protein>
    <recommendedName>
        <fullName evidence="2">F-box domain-containing protein</fullName>
    </recommendedName>
</protein>
<dbReference type="InterPro" id="IPR036047">
    <property type="entry name" value="F-box-like_dom_sf"/>
</dbReference>
<feature type="region of interest" description="Disordered" evidence="1">
    <location>
        <begin position="581"/>
        <end position="607"/>
    </location>
</feature>
<keyword evidence="4" id="KW-1185">Reference proteome</keyword>
<feature type="region of interest" description="Disordered" evidence="1">
    <location>
        <begin position="688"/>
        <end position="758"/>
    </location>
</feature>
<dbReference type="Gene3D" id="3.80.10.10">
    <property type="entry name" value="Ribonuclease Inhibitor"/>
    <property type="match status" value="3"/>
</dbReference>
<dbReference type="InterPro" id="IPR006553">
    <property type="entry name" value="Leu-rich_rpt_Cys-con_subtyp"/>
</dbReference>
<dbReference type="Pfam" id="PF12937">
    <property type="entry name" value="F-box-like"/>
    <property type="match status" value="1"/>
</dbReference>
<reference evidence="3" key="2">
    <citation type="submission" date="2023-06" db="EMBL/GenBank/DDBJ databases">
        <authorList>
            <consortium name="Lawrence Berkeley National Laboratory"/>
            <person name="Mondo S.J."/>
            <person name="Hensen N."/>
            <person name="Bonometti L."/>
            <person name="Westerberg I."/>
            <person name="Brannstrom I.O."/>
            <person name="Guillou S."/>
            <person name="Cros-Aarteil S."/>
            <person name="Calhoun S."/>
            <person name="Haridas S."/>
            <person name="Kuo A."/>
            <person name="Pangilinan J."/>
            <person name="Riley R."/>
            <person name="Labutti K."/>
            <person name="Andreopoulos B."/>
            <person name="Lipzen A."/>
            <person name="Chen C."/>
            <person name="Yanf M."/>
            <person name="Daum C."/>
            <person name="Ng V."/>
            <person name="Clum A."/>
            <person name="Steindorff A."/>
            <person name="Ohm R."/>
            <person name="Martin F."/>
            <person name="Silar P."/>
            <person name="Natvig D."/>
            <person name="Lalanne C."/>
            <person name="Gautier V."/>
            <person name="Ament-Velasquez S.L."/>
            <person name="Kruys A."/>
            <person name="Hutchinson M.I."/>
            <person name="Powell A.J."/>
            <person name="Barry K."/>
            <person name="Miller A.N."/>
            <person name="Grigoriev I.V."/>
            <person name="Debuchy R."/>
            <person name="Gladieux P."/>
            <person name="Thoren M.H."/>
            <person name="Johannesson H."/>
        </authorList>
    </citation>
    <scope>NUCLEOTIDE SEQUENCE</scope>
    <source>
        <strain evidence="3">CBS 626.80</strain>
    </source>
</reference>
<gene>
    <name evidence="3" type="ORF">QBC32DRAFT_47054</name>
</gene>
<dbReference type="EMBL" id="MU859078">
    <property type="protein sequence ID" value="KAK3955257.1"/>
    <property type="molecule type" value="Genomic_DNA"/>
</dbReference>
<dbReference type="InterPro" id="IPR001611">
    <property type="entry name" value="Leu-rich_rpt"/>
</dbReference>
<dbReference type="Pfam" id="PF13516">
    <property type="entry name" value="LRR_6"/>
    <property type="match status" value="2"/>
</dbReference>
<reference evidence="3" key="1">
    <citation type="journal article" date="2023" name="Mol. Phylogenet. Evol.">
        <title>Genome-scale phylogeny and comparative genomics of the fungal order Sordariales.</title>
        <authorList>
            <person name="Hensen N."/>
            <person name="Bonometti L."/>
            <person name="Westerberg I."/>
            <person name="Brannstrom I.O."/>
            <person name="Guillou S."/>
            <person name="Cros-Aarteil S."/>
            <person name="Calhoun S."/>
            <person name="Haridas S."/>
            <person name="Kuo A."/>
            <person name="Mondo S."/>
            <person name="Pangilinan J."/>
            <person name="Riley R."/>
            <person name="LaButti K."/>
            <person name="Andreopoulos B."/>
            <person name="Lipzen A."/>
            <person name="Chen C."/>
            <person name="Yan M."/>
            <person name="Daum C."/>
            <person name="Ng V."/>
            <person name="Clum A."/>
            <person name="Steindorff A."/>
            <person name="Ohm R.A."/>
            <person name="Martin F."/>
            <person name="Silar P."/>
            <person name="Natvig D.O."/>
            <person name="Lalanne C."/>
            <person name="Gautier V."/>
            <person name="Ament-Velasquez S.L."/>
            <person name="Kruys A."/>
            <person name="Hutchinson M.I."/>
            <person name="Powell A.J."/>
            <person name="Barry K."/>
            <person name="Miller A.N."/>
            <person name="Grigoriev I.V."/>
            <person name="Debuchy R."/>
            <person name="Gladieux P."/>
            <person name="Hiltunen Thoren M."/>
            <person name="Johannesson H."/>
        </authorList>
    </citation>
    <scope>NUCLEOTIDE SEQUENCE</scope>
    <source>
        <strain evidence="3">CBS 626.80</strain>
    </source>
</reference>
<feature type="region of interest" description="Disordered" evidence="1">
    <location>
        <begin position="1"/>
        <end position="62"/>
    </location>
</feature>
<comment type="caution">
    <text evidence="3">The sequence shown here is derived from an EMBL/GenBank/DDBJ whole genome shotgun (WGS) entry which is preliminary data.</text>
</comment>
<dbReference type="GO" id="GO:0031146">
    <property type="term" value="P:SCF-dependent proteasomal ubiquitin-dependent protein catabolic process"/>
    <property type="evidence" value="ECO:0007669"/>
    <property type="project" value="TreeGrafter"/>
</dbReference>
<dbReference type="SMART" id="SM00367">
    <property type="entry name" value="LRR_CC"/>
    <property type="match status" value="6"/>
</dbReference>
<sequence length="758" mass="83003">MDLQPSRPSTPRSAGNGALENGEGSREKSKGRQKLLRGLQRISSSPALAPFQRQRSSSSPYHGHGTLSCVSLAAPNAPSPFGQASISSSYFSHGASSASSSVPSTAPTTPGLDTPGCNVSDPMLAVRKVGHPIHTTTSIALPHHKKKLTAFNLWANMPHEIRIHILSFLSPKELVRASRVSKEFYDMCYDGQLWTRCDASEFYQQIPAEALAQIIVSAGSFIRDLNLRGCVQLEHHRRAEMVVKASRNLVNATLEGCRNLQRQTLHDLIKRNNRLVNLNLTGLPAVCNTTLRLIAESCPQLEMLNVSWCTHMDAKAIQIVVEGCPKLKDLRVGEVKGFKDLEVAKSIFTTNNLERLVLAGCEDLSDAALQVMMHGVDPEIDVLTNTPVVPPRKLRHLDLSRCHRLTSQGVQALGHLVPELEGLILSGITTLTDSALEPILASTPRLTHLELEDLEELTNSLLSEHLAKAPCASKLEHLSIGYCGNLGDTGLLPVFRACTSLRSVIMDNTRISDLVLAEAASMVRQRAMDAKRRAVSSLNPQQQQSPNSGLPNVTLHLTIYDCGNVTWTGIREVLSRNTEPMKISVPPTTTTTTNTSTPNSIPTEQPDLTTSIFDTKSDAVVTTTQIPLPTSTTTTTTAHLSPPTETIALKCYYGWQQTVDEHTKRVLRGAFPSARRLEAKWAQYMQAEEEERAGGDGAGRRRRRRRAREAAMVHADEEEGVGRMRVDRDDEDGRQWGGAGVGARRRERGRGTVSCVVM</sequence>
<dbReference type="SUPFAM" id="SSF52047">
    <property type="entry name" value="RNI-like"/>
    <property type="match status" value="1"/>
</dbReference>
<feature type="compositionally biased region" description="Low complexity" evidence="1">
    <location>
        <begin position="97"/>
        <end position="106"/>
    </location>
</feature>
<feature type="domain" description="F-box" evidence="2">
    <location>
        <begin position="151"/>
        <end position="197"/>
    </location>
</feature>
<dbReference type="InterPro" id="IPR001810">
    <property type="entry name" value="F-box_dom"/>
</dbReference>
<feature type="compositionally biased region" description="Basic and acidic residues" evidence="1">
    <location>
        <begin position="708"/>
        <end position="734"/>
    </location>
</feature>
<evidence type="ECO:0000259" key="2">
    <source>
        <dbReference type="PROSITE" id="PS50181"/>
    </source>
</evidence>
<organism evidence="3 4">
    <name type="scientific">Pseudoneurospora amorphoporcata</name>
    <dbReference type="NCBI Taxonomy" id="241081"/>
    <lineage>
        <taxon>Eukaryota</taxon>
        <taxon>Fungi</taxon>
        <taxon>Dikarya</taxon>
        <taxon>Ascomycota</taxon>
        <taxon>Pezizomycotina</taxon>
        <taxon>Sordariomycetes</taxon>
        <taxon>Sordariomycetidae</taxon>
        <taxon>Sordariales</taxon>
        <taxon>Sordariaceae</taxon>
        <taxon>Pseudoneurospora</taxon>
    </lineage>
</organism>
<evidence type="ECO:0000256" key="1">
    <source>
        <dbReference type="SAM" id="MobiDB-lite"/>
    </source>
</evidence>
<evidence type="ECO:0000313" key="4">
    <source>
        <dbReference type="Proteomes" id="UP001303222"/>
    </source>
</evidence>
<accession>A0AAN6P425</accession>
<dbReference type="SMART" id="SM00256">
    <property type="entry name" value="FBOX"/>
    <property type="match status" value="1"/>
</dbReference>
<dbReference type="SUPFAM" id="SSF81383">
    <property type="entry name" value="F-box domain"/>
    <property type="match status" value="1"/>
</dbReference>